<sequence length="471" mass="51390">MTPFFSLQRPPHSGLSLDEQRRRWLGQFLKSFFVVFVVYLCMYLVRNNFKAAQPLLKEQYGLSTLELGYIGLAFSITYGIGKTLLGYLIDGRNTKKIISFLLVLASLTVLGLGITLSVFGSHVGIFVALWGLNGLFQSAGGPGSYSTITSWTPREQRGRYLGFWNASHNIGGALAGVIALWGANMFFGGNVIGMFVFPALIGIAIGVAGMFIGKNDSQELGWNTSEEIFGEPVEVRNVASADMSKFAIFKKYIMLNPWIWLLCVANVFTYIIRIGIDNWAPLYVTETLNFSTEAAVNTIFFFEIGAFFASMSWGYISDLAGGRRALVAVIAMLGLFLAIGFYQSAESTLQVNSSLFILGALIFGPQLLIGISLVGFVPKKAISVANGMTGTFGYLFGDSIAKVGLAMVADPERDGLEIFGHLLHGWGAMFTVLYASLVIGIAIMVIVALGEERQIRRLRADDELARTATPH</sequence>
<keyword evidence="4 6" id="KW-1133">Transmembrane helix</keyword>
<dbReference type="GO" id="GO:0061513">
    <property type="term" value="F:glucose 6-phosphate:phosphate antiporter activity"/>
    <property type="evidence" value="ECO:0007669"/>
    <property type="project" value="TreeGrafter"/>
</dbReference>
<dbReference type="KEGG" id="cgk:CGERO_02530"/>
<feature type="transmembrane region" description="Helical" evidence="6">
    <location>
        <begin position="389"/>
        <end position="408"/>
    </location>
</feature>
<keyword evidence="9" id="KW-1185">Reference proteome</keyword>
<dbReference type="GO" id="GO:0005886">
    <property type="term" value="C:plasma membrane"/>
    <property type="evidence" value="ECO:0007669"/>
    <property type="project" value="UniProtKB-SubCell"/>
</dbReference>
<feature type="transmembrane region" description="Helical" evidence="6">
    <location>
        <begin position="253"/>
        <end position="274"/>
    </location>
</feature>
<feature type="transmembrane region" description="Helical" evidence="6">
    <location>
        <begin position="428"/>
        <end position="449"/>
    </location>
</feature>
<feature type="transmembrane region" description="Helical" evidence="6">
    <location>
        <begin position="65"/>
        <end position="85"/>
    </location>
</feature>
<dbReference type="EMBL" id="CP033897">
    <property type="protein sequence ID" value="AZA10830.1"/>
    <property type="molecule type" value="Genomic_DNA"/>
</dbReference>
<proteinExistence type="inferred from homology"/>
<comment type="similarity">
    <text evidence="2">Belongs to the major facilitator superfamily. Organophosphate:Pi antiporter (OPA) (TC 2.A.1.4) family.</text>
</comment>
<dbReference type="PANTHER" id="PTHR43826:SF9">
    <property type="entry name" value="PROTEIN, PUTATIVE-RELATED"/>
    <property type="match status" value="1"/>
</dbReference>
<feature type="domain" description="Major facilitator superfamily (MFS) profile" evidence="7">
    <location>
        <begin position="27"/>
        <end position="454"/>
    </location>
</feature>
<dbReference type="GO" id="GO:0035435">
    <property type="term" value="P:phosphate ion transmembrane transport"/>
    <property type="evidence" value="ECO:0007669"/>
    <property type="project" value="TreeGrafter"/>
</dbReference>
<keyword evidence="5 6" id="KW-0472">Membrane</keyword>
<accession>A0A3G6J346</accession>
<feature type="transmembrane region" description="Helical" evidence="6">
    <location>
        <begin position="28"/>
        <end position="45"/>
    </location>
</feature>
<dbReference type="InterPro" id="IPR000849">
    <property type="entry name" value="Sugar_P_transporter"/>
</dbReference>
<dbReference type="InterPro" id="IPR051337">
    <property type="entry name" value="OPA_Antiporter"/>
</dbReference>
<feature type="transmembrane region" description="Helical" evidence="6">
    <location>
        <begin position="160"/>
        <end position="181"/>
    </location>
</feature>
<feature type="transmembrane region" description="Helical" evidence="6">
    <location>
        <begin position="125"/>
        <end position="148"/>
    </location>
</feature>
<dbReference type="CDD" id="cd17345">
    <property type="entry name" value="MFS_GlpT"/>
    <property type="match status" value="1"/>
</dbReference>
<feature type="transmembrane region" description="Helical" evidence="6">
    <location>
        <begin position="294"/>
        <end position="313"/>
    </location>
</feature>
<dbReference type="InterPro" id="IPR021159">
    <property type="entry name" value="Sugar-P_transporter_CS"/>
</dbReference>
<organism evidence="8 9">
    <name type="scientific">Corynebacterium gerontici</name>
    <dbReference type="NCBI Taxonomy" id="2079234"/>
    <lineage>
        <taxon>Bacteria</taxon>
        <taxon>Bacillati</taxon>
        <taxon>Actinomycetota</taxon>
        <taxon>Actinomycetes</taxon>
        <taxon>Mycobacteriales</taxon>
        <taxon>Corynebacteriaceae</taxon>
        <taxon>Corynebacterium</taxon>
    </lineage>
</organism>
<gene>
    <name evidence="8" type="primary">uhpT</name>
    <name evidence="8" type="ORF">CGERO_02530</name>
</gene>
<evidence type="ECO:0000313" key="8">
    <source>
        <dbReference type="EMBL" id="AZA10830.1"/>
    </source>
</evidence>
<comment type="subcellular location">
    <subcellularLocation>
        <location evidence="1">Cell membrane</location>
        <topology evidence="1">Multi-pass membrane protein</topology>
    </subcellularLocation>
</comment>
<dbReference type="Proteomes" id="UP000271587">
    <property type="component" value="Chromosome"/>
</dbReference>
<feature type="transmembrane region" description="Helical" evidence="6">
    <location>
        <begin position="325"/>
        <end position="343"/>
    </location>
</feature>
<dbReference type="PIRSF" id="PIRSF002808">
    <property type="entry name" value="Hexose_phosphate_transp"/>
    <property type="match status" value="1"/>
</dbReference>
<evidence type="ECO:0000256" key="5">
    <source>
        <dbReference type="ARBA" id="ARBA00023136"/>
    </source>
</evidence>
<evidence type="ECO:0000259" key="7">
    <source>
        <dbReference type="PROSITE" id="PS50850"/>
    </source>
</evidence>
<evidence type="ECO:0000256" key="4">
    <source>
        <dbReference type="ARBA" id="ARBA00022989"/>
    </source>
</evidence>
<dbReference type="PROSITE" id="PS00942">
    <property type="entry name" value="GLPT"/>
    <property type="match status" value="1"/>
</dbReference>
<feature type="transmembrane region" description="Helical" evidence="6">
    <location>
        <begin position="97"/>
        <end position="119"/>
    </location>
</feature>
<protein>
    <submittedName>
        <fullName evidence="8">Hexose phosphate transport protein</fullName>
    </submittedName>
</protein>
<dbReference type="PANTHER" id="PTHR43826">
    <property type="entry name" value="GLUCOSE-6-PHOSPHATE EXCHANGER SLC37A4"/>
    <property type="match status" value="1"/>
</dbReference>
<dbReference type="NCBIfam" id="NF007107">
    <property type="entry name" value="PRK09556.1"/>
    <property type="match status" value="1"/>
</dbReference>
<dbReference type="InterPro" id="IPR020846">
    <property type="entry name" value="MFS_dom"/>
</dbReference>
<dbReference type="RefSeq" id="WP_123933316.1">
    <property type="nucleotide sequence ID" value="NZ_CP033897.1"/>
</dbReference>
<evidence type="ECO:0000256" key="2">
    <source>
        <dbReference type="ARBA" id="ARBA00009598"/>
    </source>
</evidence>
<name>A0A3G6J346_9CORY</name>
<evidence type="ECO:0000256" key="3">
    <source>
        <dbReference type="ARBA" id="ARBA00022692"/>
    </source>
</evidence>
<evidence type="ECO:0000313" key="9">
    <source>
        <dbReference type="Proteomes" id="UP000271587"/>
    </source>
</evidence>
<feature type="transmembrane region" description="Helical" evidence="6">
    <location>
        <begin position="187"/>
        <end position="212"/>
    </location>
</feature>
<evidence type="ECO:0000256" key="6">
    <source>
        <dbReference type="SAM" id="Phobius"/>
    </source>
</evidence>
<dbReference type="OrthoDB" id="8596007at2"/>
<dbReference type="PROSITE" id="PS50850">
    <property type="entry name" value="MFS"/>
    <property type="match status" value="1"/>
</dbReference>
<feature type="transmembrane region" description="Helical" evidence="6">
    <location>
        <begin position="355"/>
        <end position="377"/>
    </location>
</feature>
<evidence type="ECO:0000256" key="1">
    <source>
        <dbReference type="ARBA" id="ARBA00004651"/>
    </source>
</evidence>
<dbReference type="Gene3D" id="1.20.1250.20">
    <property type="entry name" value="MFS general substrate transporter like domains"/>
    <property type="match status" value="2"/>
</dbReference>
<dbReference type="InterPro" id="IPR011701">
    <property type="entry name" value="MFS"/>
</dbReference>
<dbReference type="AlphaFoldDB" id="A0A3G6J346"/>
<dbReference type="InterPro" id="IPR036259">
    <property type="entry name" value="MFS_trans_sf"/>
</dbReference>
<keyword evidence="3 6" id="KW-0812">Transmembrane</keyword>
<reference evidence="8 9" key="1">
    <citation type="submission" date="2018-11" db="EMBL/GenBank/DDBJ databases">
        <authorList>
            <person name="Kleinhagauer T."/>
            <person name="Glaeser S.P."/>
            <person name="Spergser J."/>
            <person name="Ruckert C."/>
            <person name="Kaempfer P."/>
            <person name="Busse H.-J."/>
        </authorList>
    </citation>
    <scope>NUCLEOTIDE SEQUENCE [LARGE SCALE GENOMIC DNA]</scope>
    <source>
        <strain evidence="8 9">W8</strain>
    </source>
</reference>
<dbReference type="Pfam" id="PF07690">
    <property type="entry name" value="MFS_1"/>
    <property type="match status" value="1"/>
</dbReference>
<dbReference type="SUPFAM" id="SSF103473">
    <property type="entry name" value="MFS general substrate transporter"/>
    <property type="match status" value="1"/>
</dbReference>